<gene>
    <name evidence="5" type="ORF">JKJ07_39815</name>
</gene>
<keyword evidence="3" id="KW-0804">Transcription</keyword>
<dbReference type="InterPro" id="IPR050204">
    <property type="entry name" value="AraC_XylS_family_regulators"/>
</dbReference>
<evidence type="ECO:0000256" key="3">
    <source>
        <dbReference type="ARBA" id="ARBA00023163"/>
    </source>
</evidence>
<comment type="caution">
    <text evidence="5">The sequence shown here is derived from an EMBL/GenBank/DDBJ whole genome shotgun (WGS) entry which is preliminary data.</text>
</comment>
<feature type="domain" description="HTH araC/xylS-type" evidence="4">
    <location>
        <begin position="50"/>
        <end position="133"/>
    </location>
</feature>
<keyword evidence="1" id="KW-0805">Transcription regulation</keyword>
<dbReference type="PANTHER" id="PTHR46796">
    <property type="entry name" value="HTH-TYPE TRANSCRIPTIONAL ACTIVATOR RHAS-RELATED"/>
    <property type="match status" value="1"/>
</dbReference>
<sequence>MTAWPAAAGLRREGSLDGVEKALSPEPPSPALLRCERAVHTLEADPLRPIAELAASLDISHGHLDREFTEIVGLGPRVLSRILRLRALLAAIDVYAPVDWPGLATAYGWFDQSHFIRDFRRHTGVTPSAYVRAQRAAFTPDQAAPGFTPEM</sequence>
<dbReference type="SUPFAM" id="SSF46689">
    <property type="entry name" value="Homeodomain-like"/>
    <property type="match status" value="1"/>
</dbReference>
<dbReference type="InterPro" id="IPR018060">
    <property type="entry name" value="HTH_AraC"/>
</dbReference>
<dbReference type="Proteomes" id="UP000598996">
    <property type="component" value="Unassembled WGS sequence"/>
</dbReference>
<dbReference type="Pfam" id="PF12833">
    <property type="entry name" value="HTH_18"/>
    <property type="match status" value="1"/>
</dbReference>
<evidence type="ECO:0000256" key="1">
    <source>
        <dbReference type="ARBA" id="ARBA00023015"/>
    </source>
</evidence>
<dbReference type="SMART" id="SM00342">
    <property type="entry name" value="HTH_ARAC"/>
    <property type="match status" value="1"/>
</dbReference>
<evidence type="ECO:0000313" key="5">
    <source>
        <dbReference type="EMBL" id="MBL7260459.1"/>
    </source>
</evidence>
<evidence type="ECO:0000313" key="6">
    <source>
        <dbReference type="Proteomes" id="UP000598996"/>
    </source>
</evidence>
<protein>
    <submittedName>
        <fullName evidence="5">Helix-turn-helix transcriptional regulator</fullName>
    </submittedName>
</protein>
<keyword evidence="6" id="KW-1185">Reference proteome</keyword>
<evidence type="ECO:0000256" key="2">
    <source>
        <dbReference type="ARBA" id="ARBA00023125"/>
    </source>
</evidence>
<accession>A0ABS1W146</accession>
<dbReference type="PROSITE" id="PS01124">
    <property type="entry name" value="HTH_ARAC_FAMILY_2"/>
    <property type="match status" value="1"/>
</dbReference>
<dbReference type="EMBL" id="JAENHO010000014">
    <property type="protein sequence ID" value="MBL7260459.1"/>
    <property type="molecule type" value="Genomic_DNA"/>
</dbReference>
<organism evidence="5 6">
    <name type="scientific">Paractinoplanes lichenicola</name>
    <dbReference type="NCBI Taxonomy" id="2802976"/>
    <lineage>
        <taxon>Bacteria</taxon>
        <taxon>Bacillati</taxon>
        <taxon>Actinomycetota</taxon>
        <taxon>Actinomycetes</taxon>
        <taxon>Micromonosporales</taxon>
        <taxon>Micromonosporaceae</taxon>
        <taxon>Paractinoplanes</taxon>
    </lineage>
</organism>
<dbReference type="Gene3D" id="1.10.10.60">
    <property type="entry name" value="Homeodomain-like"/>
    <property type="match status" value="2"/>
</dbReference>
<reference evidence="5 6" key="1">
    <citation type="submission" date="2021-01" db="EMBL/GenBank/DDBJ databases">
        <title>Actinoplanes sp. nov. LDG1-01 isolated from lichen.</title>
        <authorList>
            <person name="Saeng-In P."/>
            <person name="Phongsopitanun W."/>
            <person name="Kanchanasin P."/>
            <person name="Yuki M."/>
            <person name="Kudo T."/>
            <person name="Ohkuma M."/>
            <person name="Tanasupawat S."/>
        </authorList>
    </citation>
    <scope>NUCLEOTIDE SEQUENCE [LARGE SCALE GENOMIC DNA]</scope>
    <source>
        <strain evidence="5 6">LDG1-01</strain>
    </source>
</reference>
<dbReference type="InterPro" id="IPR009057">
    <property type="entry name" value="Homeodomain-like_sf"/>
</dbReference>
<evidence type="ECO:0000259" key="4">
    <source>
        <dbReference type="PROSITE" id="PS01124"/>
    </source>
</evidence>
<proteinExistence type="predicted"/>
<dbReference type="RefSeq" id="WP_202997185.1">
    <property type="nucleotide sequence ID" value="NZ_JAENHO010000014.1"/>
</dbReference>
<name>A0ABS1W146_9ACTN</name>
<keyword evidence="2" id="KW-0238">DNA-binding</keyword>